<evidence type="ECO:0000256" key="2">
    <source>
        <dbReference type="SAM" id="MobiDB-lite"/>
    </source>
</evidence>
<dbReference type="GO" id="GO:0016811">
    <property type="term" value="F:hydrolase activity, acting on carbon-nitrogen (but not peptide) bonds, in linear amides"/>
    <property type="evidence" value="ECO:0007669"/>
    <property type="project" value="TreeGrafter"/>
</dbReference>
<dbReference type="Pfam" id="PF02585">
    <property type="entry name" value="PIG-L"/>
    <property type="match status" value="1"/>
</dbReference>
<dbReference type="PANTHER" id="PTHR12993:SF26">
    <property type="entry name" value="1D-MYO-INOSITOL 2-ACETAMIDO-2-DEOXY-ALPHA-D-GLUCOPYRANOSIDE DEACETYLASE"/>
    <property type="match status" value="1"/>
</dbReference>
<reference evidence="4" key="1">
    <citation type="submission" date="2018-04" db="EMBL/GenBank/DDBJ databases">
        <authorList>
            <person name="Liu S."/>
            <person name="Wang Z."/>
            <person name="Li J."/>
        </authorList>
    </citation>
    <scope>NUCLEOTIDE SEQUENCE [LARGE SCALE GENOMIC DNA]</scope>
    <source>
        <strain evidence="4">622</strain>
    </source>
</reference>
<evidence type="ECO:0000313" key="3">
    <source>
        <dbReference type="EMBL" id="PWC06477.1"/>
    </source>
</evidence>
<dbReference type="InterPro" id="IPR003737">
    <property type="entry name" value="GlcNAc_PI_deacetylase-related"/>
</dbReference>
<dbReference type="EMBL" id="QEFB01000013">
    <property type="protein sequence ID" value="PWC06477.1"/>
    <property type="molecule type" value="Genomic_DNA"/>
</dbReference>
<dbReference type="InterPro" id="IPR024078">
    <property type="entry name" value="LmbE-like_dom_sf"/>
</dbReference>
<dbReference type="Proteomes" id="UP000244962">
    <property type="component" value="Unassembled WGS sequence"/>
</dbReference>
<gene>
    <name evidence="3" type="ORF">DF223_12895</name>
</gene>
<dbReference type="GO" id="GO:0016137">
    <property type="term" value="P:glycoside metabolic process"/>
    <property type="evidence" value="ECO:0007669"/>
    <property type="project" value="UniProtKB-ARBA"/>
</dbReference>
<accession>A0A2U1TC61</accession>
<dbReference type="Gene3D" id="3.40.50.10320">
    <property type="entry name" value="LmbE-like"/>
    <property type="match status" value="1"/>
</dbReference>
<name>A0A2U1TC61_9MICO</name>
<evidence type="ECO:0000313" key="4">
    <source>
        <dbReference type="Proteomes" id="UP000244962"/>
    </source>
</evidence>
<proteinExistence type="predicted"/>
<keyword evidence="1" id="KW-0862">Zinc</keyword>
<dbReference type="AlphaFoldDB" id="A0A2U1TC61"/>
<feature type="region of interest" description="Disordered" evidence="2">
    <location>
        <begin position="1"/>
        <end position="46"/>
    </location>
</feature>
<sequence>MTGACDAEDSAPGINPAANITAPAYRTGGTHRGATSATEPEPAAPPASILTGVRSVLFAHAHPDDETISTGALIAELIARGIRVTLLTATRGEQGEVVAGPLSPLAGTDALTAERERELAGALAALGITDHYWLGTPPARVAGLRQHTYRDSGMTWVAEGVAGPADDAPAGALARADLADVTADVAALIATVQPDLVISYDDHGGYGHPDHVRIRDAALQASVALNVPFAEIREQQAPGVEWFELEHRRATMTDALRHHASQLTVFGDEVVHSGGQREPIHPSVGLRVVAPTQATLAAAD</sequence>
<organism evidence="3 4">
    <name type="scientific">Mycetocola zhujimingii</name>
    <dbReference type="NCBI Taxonomy" id="2079792"/>
    <lineage>
        <taxon>Bacteria</taxon>
        <taxon>Bacillati</taxon>
        <taxon>Actinomycetota</taxon>
        <taxon>Actinomycetes</taxon>
        <taxon>Micrococcales</taxon>
        <taxon>Microbacteriaceae</taxon>
        <taxon>Mycetocola</taxon>
    </lineage>
</organism>
<comment type="caution">
    <text evidence="3">The sequence shown here is derived from an EMBL/GenBank/DDBJ whole genome shotgun (WGS) entry which is preliminary data.</text>
</comment>
<dbReference type="PANTHER" id="PTHR12993">
    <property type="entry name" value="N-ACETYLGLUCOSAMINYL-PHOSPHATIDYLINOSITOL DE-N-ACETYLASE-RELATED"/>
    <property type="match status" value="1"/>
</dbReference>
<keyword evidence="4" id="KW-1185">Reference proteome</keyword>
<evidence type="ECO:0000256" key="1">
    <source>
        <dbReference type="ARBA" id="ARBA00022833"/>
    </source>
</evidence>
<protein>
    <submittedName>
        <fullName evidence="3">GlcNAc-PI de-N-acetylase</fullName>
    </submittedName>
</protein>
<dbReference type="SUPFAM" id="SSF102588">
    <property type="entry name" value="LmbE-like"/>
    <property type="match status" value="1"/>
</dbReference>